<keyword evidence="1" id="KW-0472">Membrane</keyword>
<accession>A0A5N0V445</accession>
<organism evidence="2 3">
    <name type="scientific">Amycolatopsis acidicola</name>
    <dbReference type="NCBI Taxonomy" id="2596893"/>
    <lineage>
        <taxon>Bacteria</taxon>
        <taxon>Bacillati</taxon>
        <taxon>Actinomycetota</taxon>
        <taxon>Actinomycetes</taxon>
        <taxon>Pseudonocardiales</taxon>
        <taxon>Pseudonocardiaceae</taxon>
        <taxon>Amycolatopsis</taxon>
    </lineage>
</organism>
<evidence type="ECO:0000313" key="3">
    <source>
        <dbReference type="Proteomes" id="UP000319769"/>
    </source>
</evidence>
<feature type="transmembrane region" description="Helical" evidence="1">
    <location>
        <begin position="216"/>
        <end position="233"/>
    </location>
</feature>
<feature type="transmembrane region" description="Helical" evidence="1">
    <location>
        <begin position="26"/>
        <end position="44"/>
    </location>
</feature>
<dbReference type="OrthoDB" id="2369748at2"/>
<proteinExistence type="predicted"/>
<evidence type="ECO:0000313" key="2">
    <source>
        <dbReference type="EMBL" id="KAA9159814.1"/>
    </source>
</evidence>
<feature type="transmembrane region" description="Helical" evidence="1">
    <location>
        <begin position="119"/>
        <end position="138"/>
    </location>
</feature>
<name>A0A5N0V445_9PSEU</name>
<feature type="transmembrane region" description="Helical" evidence="1">
    <location>
        <begin position="423"/>
        <end position="441"/>
    </location>
</feature>
<feature type="transmembrane region" description="Helical" evidence="1">
    <location>
        <begin position="341"/>
        <end position="363"/>
    </location>
</feature>
<feature type="transmembrane region" description="Helical" evidence="1">
    <location>
        <begin position="383"/>
        <end position="402"/>
    </location>
</feature>
<feature type="transmembrane region" description="Helical" evidence="1">
    <location>
        <begin position="317"/>
        <end position="334"/>
    </location>
</feature>
<keyword evidence="3" id="KW-1185">Reference proteome</keyword>
<keyword evidence="1" id="KW-1133">Transmembrane helix</keyword>
<protein>
    <submittedName>
        <fullName evidence="2">YfhO family protein</fullName>
    </submittedName>
</protein>
<feature type="transmembrane region" description="Helical" evidence="1">
    <location>
        <begin position="193"/>
        <end position="210"/>
    </location>
</feature>
<dbReference type="EMBL" id="VMNW02000027">
    <property type="protein sequence ID" value="KAA9159814.1"/>
    <property type="molecule type" value="Genomic_DNA"/>
</dbReference>
<feature type="transmembrane region" description="Helical" evidence="1">
    <location>
        <begin position="169"/>
        <end position="186"/>
    </location>
</feature>
<reference evidence="2" key="1">
    <citation type="submission" date="2019-09" db="EMBL/GenBank/DDBJ databases">
        <authorList>
            <person name="Teo W.F.A."/>
            <person name="Duangmal K."/>
        </authorList>
    </citation>
    <scope>NUCLEOTIDE SEQUENCE [LARGE SCALE GENOMIC DNA]</scope>
    <source>
        <strain evidence="2">K81G1</strain>
    </source>
</reference>
<feature type="transmembrane region" description="Helical" evidence="1">
    <location>
        <begin position="145"/>
        <end position="163"/>
    </location>
</feature>
<feature type="transmembrane region" description="Helical" evidence="1">
    <location>
        <begin position="245"/>
        <end position="265"/>
    </location>
</feature>
<dbReference type="AlphaFoldDB" id="A0A5N0V445"/>
<sequence>MTALLEAPDTEKVVEKPRRRWDRVDTLVVLCFLLAAFVIYAGQWVNLGSGYLYNSAQDQNMWEWFFQVTAHAVFTWQNPLGSTLQNYPDGVNLMANTAMLGLGIPLSPITMLFGPTVTWAIALTGGLASTAAGWYWVFSRHLVSSRLGAAIGGLFCGFAPAMISHGNAHPNFAVLVLLPFIVLRLVKLAQGARPVRDGIFLGLLLAYQIFLGEEPLLITMLGFVVFAIAYAVSRPREALKMARPMVIGLAVGGVLALAITIYPLWYQFFGPQSYRSLEHGSVGNDTAAFTRFATESVAGQADAAADVSMNRTEENAFFGWPLVVFMVVLTIWLWRNVVARSIAISMFVLAWLSLGLTIVVSHYDTGIPGPWALLMKLPLFESLLESRLAMACIPAVGALLAIATDRIFKAAPSFKDKQLPLRWLWLGVLVAVLLPIAPTPLETITRPATPAFFSDGTWQRYVTAGSVVTVPLPNTGDARALNWQNRAGSGFPLADGYFVGPNGPNDKRGRYGAVERPTATLLNNVREDGQVPQITDKQRQQLLTDLRYWHADVMVLAPVTNQQALQSTVEQLLRTPARYVDGVWVWDVRALVASQAPGVSS</sequence>
<keyword evidence="1" id="KW-0812">Transmembrane</keyword>
<evidence type="ECO:0000256" key="1">
    <source>
        <dbReference type="SAM" id="Phobius"/>
    </source>
</evidence>
<dbReference type="Proteomes" id="UP000319769">
    <property type="component" value="Unassembled WGS sequence"/>
</dbReference>
<comment type="caution">
    <text evidence="2">The sequence shown here is derived from an EMBL/GenBank/DDBJ whole genome shotgun (WGS) entry which is preliminary data.</text>
</comment>
<dbReference type="RefSeq" id="WP_144746729.1">
    <property type="nucleotide sequence ID" value="NZ_VMNW02000027.1"/>
</dbReference>
<gene>
    <name evidence="2" type="ORF">FPZ12_019505</name>
</gene>